<evidence type="ECO:0000256" key="5">
    <source>
        <dbReference type="ARBA" id="ARBA00022519"/>
    </source>
</evidence>
<dbReference type="InterPro" id="IPR047817">
    <property type="entry name" value="ABC2_TM_bact-type"/>
</dbReference>
<sequence length="276" mass="31217">MKKKTGSLSQRMYLLRLLVRRNIKNQYYRSFIGVVWTVLNPLLNMVVMAFVFSAIFGRHTNGLDYPIYILSGNIIFGIMRSSTSTSLTTLVGHTDMLQKTKVPIEIFPTANVFSSLVTFAFSFIALLLVAGFRALPILGGPHYVFSWKIVLVVIIIPAVAIFSLGISYFLSALYVFFRDIKHIYTVLLTLWTYLTPLFYSVEALKSDIVSKAMVFNPMYHYVEGFRYLLRGDIPNIMLSFSATQPSILAMYGFAAVSLIIGWLFLQAMKNHIAANL</sequence>
<dbReference type="PANTHER" id="PTHR30413">
    <property type="entry name" value="INNER MEMBRANE TRANSPORT PERMEASE"/>
    <property type="match status" value="1"/>
</dbReference>
<comment type="subcellular location">
    <subcellularLocation>
        <location evidence="1">Cell inner membrane</location>
        <topology evidence="1">Multi-pass membrane protein</topology>
    </subcellularLocation>
    <subcellularLocation>
        <location evidence="9">Cell membrane</location>
        <topology evidence="9">Multi-pass membrane protein</topology>
    </subcellularLocation>
</comment>
<dbReference type="InterPro" id="IPR000412">
    <property type="entry name" value="ABC_2_transport"/>
</dbReference>
<evidence type="ECO:0000256" key="1">
    <source>
        <dbReference type="ARBA" id="ARBA00004429"/>
    </source>
</evidence>
<evidence type="ECO:0000259" key="10">
    <source>
        <dbReference type="PROSITE" id="PS51012"/>
    </source>
</evidence>
<dbReference type="GO" id="GO:0140359">
    <property type="term" value="F:ABC-type transporter activity"/>
    <property type="evidence" value="ECO:0007669"/>
    <property type="project" value="InterPro"/>
</dbReference>
<evidence type="ECO:0000256" key="3">
    <source>
        <dbReference type="ARBA" id="ARBA00022448"/>
    </source>
</evidence>
<dbReference type="AlphaFoldDB" id="A0A9D1SJ14"/>
<accession>A0A9D1SJ14</accession>
<evidence type="ECO:0000256" key="9">
    <source>
        <dbReference type="RuleBase" id="RU361157"/>
    </source>
</evidence>
<evidence type="ECO:0000313" key="11">
    <source>
        <dbReference type="EMBL" id="HIU61986.1"/>
    </source>
</evidence>
<dbReference type="PRINTS" id="PR00164">
    <property type="entry name" value="ABC2TRNSPORT"/>
</dbReference>
<feature type="transmembrane region" description="Helical" evidence="9">
    <location>
        <begin position="30"/>
        <end position="55"/>
    </location>
</feature>
<keyword evidence="4 9" id="KW-1003">Cell membrane</keyword>
<keyword evidence="7 9" id="KW-1133">Transmembrane helix</keyword>
<feature type="domain" description="ABC transmembrane type-2" evidence="10">
    <location>
        <begin position="32"/>
        <end position="268"/>
    </location>
</feature>
<feature type="transmembrane region" description="Helical" evidence="9">
    <location>
        <begin position="147"/>
        <end position="176"/>
    </location>
</feature>
<reference evidence="11" key="1">
    <citation type="submission" date="2020-10" db="EMBL/GenBank/DDBJ databases">
        <authorList>
            <person name="Gilroy R."/>
        </authorList>
    </citation>
    <scope>NUCLEOTIDE SEQUENCE</scope>
    <source>
        <strain evidence="11">CHK195-12923</strain>
    </source>
</reference>
<evidence type="ECO:0000313" key="12">
    <source>
        <dbReference type="Proteomes" id="UP000824110"/>
    </source>
</evidence>
<gene>
    <name evidence="11" type="ORF">IAB69_05010</name>
</gene>
<feature type="transmembrane region" description="Helical" evidence="9">
    <location>
        <begin position="247"/>
        <end position="265"/>
    </location>
</feature>
<name>A0A9D1SJ14_9FIRM</name>
<dbReference type="Pfam" id="PF01061">
    <property type="entry name" value="ABC2_membrane"/>
    <property type="match status" value="1"/>
</dbReference>
<feature type="transmembrane region" description="Helical" evidence="9">
    <location>
        <begin position="183"/>
        <end position="201"/>
    </location>
</feature>
<keyword evidence="6 9" id="KW-0812">Transmembrane</keyword>
<evidence type="ECO:0000256" key="2">
    <source>
        <dbReference type="ARBA" id="ARBA00007783"/>
    </source>
</evidence>
<dbReference type="EMBL" id="DVNE01000047">
    <property type="protein sequence ID" value="HIU61986.1"/>
    <property type="molecule type" value="Genomic_DNA"/>
</dbReference>
<dbReference type="PANTHER" id="PTHR30413:SF8">
    <property type="entry name" value="TRANSPORT PERMEASE PROTEIN"/>
    <property type="match status" value="1"/>
</dbReference>
<evidence type="ECO:0000256" key="6">
    <source>
        <dbReference type="ARBA" id="ARBA00022692"/>
    </source>
</evidence>
<comment type="caution">
    <text evidence="11">The sequence shown here is derived from an EMBL/GenBank/DDBJ whole genome shotgun (WGS) entry which is preliminary data.</text>
</comment>
<feature type="transmembrane region" description="Helical" evidence="9">
    <location>
        <begin position="112"/>
        <end position="135"/>
    </location>
</feature>
<feature type="transmembrane region" description="Helical" evidence="9">
    <location>
        <begin position="67"/>
        <end position="91"/>
    </location>
</feature>
<dbReference type="GO" id="GO:0015920">
    <property type="term" value="P:lipopolysaccharide transport"/>
    <property type="evidence" value="ECO:0007669"/>
    <property type="project" value="TreeGrafter"/>
</dbReference>
<comment type="similarity">
    <text evidence="2 9">Belongs to the ABC-2 integral membrane protein family.</text>
</comment>
<keyword evidence="3 9" id="KW-0813">Transport</keyword>
<keyword evidence="5" id="KW-0997">Cell inner membrane</keyword>
<dbReference type="PROSITE" id="PS51012">
    <property type="entry name" value="ABC_TM2"/>
    <property type="match status" value="1"/>
</dbReference>
<dbReference type="GO" id="GO:0043190">
    <property type="term" value="C:ATP-binding cassette (ABC) transporter complex"/>
    <property type="evidence" value="ECO:0007669"/>
    <property type="project" value="InterPro"/>
</dbReference>
<keyword evidence="8 9" id="KW-0472">Membrane</keyword>
<dbReference type="Proteomes" id="UP000824110">
    <property type="component" value="Unassembled WGS sequence"/>
</dbReference>
<protein>
    <recommendedName>
        <fullName evidence="9">Transport permease protein</fullName>
    </recommendedName>
</protein>
<dbReference type="InterPro" id="IPR013525">
    <property type="entry name" value="ABC2_TM"/>
</dbReference>
<organism evidence="11 12">
    <name type="scientific">Candidatus Coproplasma excrementigallinarum</name>
    <dbReference type="NCBI Taxonomy" id="2840747"/>
    <lineage>
        <taxon>Bacteria</taxon>
        <taxon>Bacillati</taxon>
        <taxon>Bacillota</taxon>
        <taxon>Clostridia</taxon>
        <taxon>Eubacteriales</taxon>
        <taxon>Candidatus Coproplasma</taxon>
    </lineage>
</organism>
<proteinExistence type="inferred from homology"/>
<evidence type="ECO:0000256" key="7">
    <source>
        <dbReference type="ARBA" id="ARBA00022989"/>
    </source>
</evidence>
<evidence type="ECO:0000256" key="8">
    <source>
        <dbReference type="ARBA" id="ARBA00023136"/>
    </source>
</evidence>
<evidence type="ECO:0000256" key="4">
    <source>
        <dbReference type="ARBA" id="ARBA00022475"/>
    </source>
</evidence>
<reference evidence="11" key="2">
    <citation type="journal article" date="2021" name="PeerJ">
        <title>Extensive microbial diversity within the chicken gut microbiome revealed by metagenomics and culture.</title>
        <authorList>
            <person name="Gilroy R."/>
            <person name="Ravi A."/>
            <person name="Getino M."/>
            <person name="Pursley I."/>
            <person name="Horton D.L."/>
            <person name="Alikhan N.F."/>
            <person name="Baker D."/>
            <person name="Gharbi K."/>
            <person name="Hall N."/>
            <person name="Watson M."/>
            <person name="Adriaenssens E.M."/>
            <person name="Foster-Nyarko E."/>
            <person name="Jarju S."/>
            <person name="Secka A."/>
            <person name="Antonio M."/>
            <person name="Oren A."/>
            <person name="Chaudhuri R.R."/>
            <person name="La Ragione R."/>
            <person name="Hildebrand F."/>
            <person name="Pallen M.J."/>
        </authorList>
    </citation>
    <scope>NUCLEOTIDE SEQUENCE</scope>
    <source>
        <strain evidence="11">CHK195-12923</strain>
    </source>
</reference>